<dbReference type="InterPro" id="IPR036047">
    <property type="entry name" value="F-box-like_dom_sf"/>
</dbReference>
<dbReference type="InterPro" id="IPR001810">
    <property type="entry name" value="F-box_dom"/>
</dbReference>
<keyword evidence="3" id="KW-1185">Reference proteome</keyword>
<dbReference type="Pfam" id="PF07734">
    <property type="entry name" value="FBA_1"/>
    <property type="match status" value="1"/>
</dbReference>
<organism evidence="2 3">
    <name type="scientific">Daucus carota subsp. sativus</name>
    <name type="common">Carrot</name>
    <dbReference type="NCBI Taxonomy" id="79200"/>
    <lineage>
        <taxon>Eukaryota</taxon>
        <taxon>Viridiplantae</taxon>
        <taxon>Streptophyta</taxon>
        <taxon>Embryophyta</taxon>
        <taxon>Tracheophyta</taxon>
        <taxon>Spermatophyta</taxon>
        <taxon>Magnoliopsida</taxon>
        <taxon>eudicotyledons</taxon>
        <taxon>Gunneridae</taxon>
        <taxon>Pentapetalae</taxon>
        <taxon>asterids</taxon>
        <taxon>campanulids</taxon>
        <taxon>Apiales</taxon>
        <taxon>Apiaceae</taxon>
        <taxon>Apioideae</taxon>
        <taxon>Scandiceae</taxon>
        <taxon>Daucinae</taxon>
        <taxon>Daucus</taxon>
        <taxon>Daucus sect. Daucus</taxon>
    </lineage>
</organism>
<sequence>MNFNSPQKRPVPPLPPGILPEIFKRLPVRYVLRCRCVQKSWYRVIHSSSFITLHLNYQINSQRKRYLLFHSNYSSYSIHSDNNKCRLSYNWYPNVSLTSYGTSGGLICLSDLCLDYSSHIYLWNPAIRMLKALPPSSFFSNIFVLDFKGYVYKLSLAFGYSPHVDDYKVVKVMIYCMEEYAKWLTVVDVYSLRSNSWKRVGGDLSCCKLSRPVFINGAAYWVAKKSHGKKIIVCFDTENEIFREILLPQYDCLYKLNYFVQEFCESLCVFVNHRPLGVVDVWVMEEADVWKKKTSINLGGIYGLPMGFRSNGQMVLRMLNEFGYVSYNLEKDKAEQVLKSQRLRQFGYINTTSKDVADSLDQKVYFVNPFMESLLLLDDKLGF</sequence>
<reference evidence="2" key="1">
    <citation type="journal article" date="2016" name="Nat. Genet.">
        <title>A high-quality carrot genome assembly provides new insights into carotenoid accumulation and asterid genome evolution.</title>
        <authorList>
            <person name="Iorizzo M."/>
            <person name="Ellison S."/>
            <person name="Senalik D."/>
            <person name="Zeng P."/>
            <person name="Satapoomin P."/>
            <person name="Huang J."/>
            <person name="Bowman M."/>
            <person name="Iovene M."/>
            <person name="Sanseverino W."/>
            <person name="Cavagnaro P."/>
            <person name="Yildiz M."/>
            <person name="Macko-Podgorni A."/>
            <person name="Moranska E."/>
            <person name="Grzebelus E."/>
            <person name="Grzebelus D."/>
            <person name="Ashrafi H."/>
            <person name="Zheng Z."/>
            <person name="Cheng S."/>
            <person name="Spooner D."/>
            <person name="Van Deynze A."/>
            <person name="Simon P."/>
        </authorList>
    </citation>
    <scope>NUCLEOTIDE SEQUENCE</scope>
    <source>
        <tissue evidence="2">Leaf</tissue>
    </source>
</reference>
<accession>A0AAF0WND7</accession>
<gene>
    <name evidence="2" type="ORF">DCAR_0312040</name>
</gene>
<dbReference type="InterPro" id="IPR017451">
    <property type="entry name" value="F-box-assoc_interact_dom"/>
</dbReference>
<dbReference type="EMBL" id="CP093345">
    <property type="protein sequence ID" value="WOG92764.1"/>
    <property type="molecule type" value="Genomic_DNA"/>
</dbReference>
<dbReference type="Proteomes" id="UP000077755">
    <property type="component" value="Chromosome 3"/>
</dbReference>
<proteinExistence type="predicted"/>
<dbReference type="PANTHER" id="PTHR31672">
    <property type="entry name" value="BNACNNG10540D PROTEIN"/>
    <property type="match status" value="1"/>
</dbReference>
<dbReference type="InterPro" id="IPR050796">
    <property type="entry name" value="SCF_F-box_component"/>
</dbReference>
<dbReference type="PANTHER" id="PTHR31672:SF13">
    <property type="entry name" value="F-BOX PROTEIN CPR30-LIKE"/>
    <property type="match status" value="1"/>
</dbReference>
<dbReference type="AlphaFoldDB" id="A0AAF0WND7"/>
<dbReference type="SMART" id="SM00256">
    <property type="entry name" value="FBOX"/>
    <property type="match status" value="1"/>
</dbReference>
<evidence type="ECO:0000259" key="1">
    <source>
        <dbReference type="SMART" id="SM00256"/>
    </source>
</evidence>
<dbReference type="NCBIfam" id="TIGR01640">
    <property type="entry name" value="F_box_assoc_1"/>
    <property type="match status" value="1"/>
</dbReference>
<protein>
    <recommendedName>
        <fullName evidence="1">F-box domain-containing protein</fullName>
    </recommendedName>
</protein>
<dbReference type="Gene3D" id="1.20.1280.50">
    <property type="match status" value="1"/>
</dbReference>
<dbReference type="SUPFAM" id="SSF81383">
    <property type="entry name" value="F-box domain"/>
    <property type="match status" value="1"/>
</dbReference>
<evidence type="ECO:0000313" key="3">
    <source>
        <dbReference type="Proteomes" id="UP000077755"/>
    </source>
</evidence>
<feature type="domain" description="F-box" evidence="1">
    <location>
        <begin position="14"/>
        <end position="54"/>
    </location>
</feature>
<dbReference type="Pfam" id="PF00646">
    <property type="entry name" value="F-box"/>
    <property type="match status" value="1"/>
</dbReference>
<reference evidence="2" key="2">
    <citation type="submission" date="2022-03" db="EMBL/GenBank/DDBJ databases">
        <title>Draft title - Genomic analysis of global carrot germplasm unveils the trajectory of domestication and the origin of high carotenoid orange carrot.</title>
        <authorList>
            <person name="Iorizzo M."/>
            <person name="Ellison S."/>
            <person name="Senalik D."/>
            <person name="Macko-Podgorni A."/>
            <person name="Grzebelus D."/>
            <person name="Bostan H."/>
            <person name="Rolling W."/>
            <person name="Curaba J."/>
            <person name="Simon P."/>
        </authorList>
    </citation>
    <scope>NUCLEOTIDE SEQUENCE</scope>
    <source>
        <tissue evidence="2">Leaf</tissue>
    </source>
</reference>
<evidence type="ECO:0000313" key="2">
    <source>
        <dbReference type="EMBL" id="WOG92764.1"/>
    </source>
</evidence>
<name>A0AAF0WND7_DAUCS</name>
<dbReference type="InterPro" id="IPR006527">
    <property type="entry name" value="F-box-assoc_dom_typ1"/>
</dbReference>